<gene>
    <name evidence="1" type="ORF">FY550_09465</name>
</gene>
<dbReference type="RefSeq" id="WP_070977688.1">
    <property type="nucleotide sequence ID" value="NZ_CP043420.1"/>
</dbReference>
<proteinExistence type="predicted"/>
<dbReference type="EMBL" id="CP043420">
    <property type="protein sequence ID" value="QEL11344.1"/>
    <property type="molecule type" value="Genomic_DNA"/>
</dbReference>
<dbReference type="STRING" id="657387.BH688_05725"/>
<evidence type="ECO:0000313" key="2">
    <source>
        <dbReference type="Proteomes" id="UP000322553"/>
    </source>
</evidence>
<name>A0A1S1NW16_9GAMM</name>
<organism evidence="1 2">
    <name type="scientific">Kushneria phosphatilytica</name>
    <dbReference type="NCBI Taxonomy" id="657387"/>
    <lineage>
        <taxon>Bacteria</taxon>
        <taxon>Pseudomonadati</taxon>
        <taxon>Pseudomonadota</taxon>
        <taxon>Gammaproteobacteria</taxon>
        <taxon>Oceanospirillales</taxon>
        <taxon>Halomonadaceae</taxon>
        <taxon>Kushneria</taxon>
    </lineage>
</organism>
<protein>
    <submittedName>
        <fullName evidence="1">Nuclear transport factor 2 family protein</fullName>
    </submittedName>
</protein>
<dbReference type="KEGG" id="kuy:FY550_09465"/>
<evidence type="ECO:0000313" key="1">
    <source>
        <dbReference type="EMBL" id="QEL11344.1"/>
    </source>
</evidence>
<dbReference type="AlphaFoldDB" id="A0A1S1NW16"/>
<keyword evidence="2" id="KW-1185">Reference proteome</keyword>
<reference evidence="1 2" key="1">
    <citation type="submission" date="2019-08" db="EMBL/GenBank/DDBJ databases">
        <title>Complete genome sequence of Kushneria sp. YCWA18, a halophilic phosphate-solubilizing bacterium isolated from Daqiao saltern in China.</title>
        <authorList>
            <person name="Du G.-X."/>
            <person name="Qu L.-Y."/>
        </authorList>
    </citation>
    <scope>NUCLEOTIDE SEQUENCE [LARGE SCALE GENOMIC DNA]</scope>
    <source>
        <strain evidence="1 2">YCWA18</strain>
    </source>
</reference>
<dbReference type="Proteomes" id="UP000322553">
    <property type="component" value="Chromosome"/>
</dbReference>
<accession>A0A1S1NW16</accession>
<sequence length="59" mass="6689">MSTVFTMVNLFCAIVIYFQSMAYALDSEWRTRSSMTGRVVPALMAAYITFDILKEINIG</sequence>